<accession>A0A8W8M7Y0</accession>
<dbReference type="Proteomes" id="UP000005408">
    <property type="component" value="Unassembled WGS sequence"/>
</dbReference>
<proteinExistence type="predicted"/>
<keyword evidence="1" id="KW-0732">Signal</keyword>
<evidence type="ECO:0000256" key="1">
    <source>
        <dbReference type="SAM" id="SignalP"/>
    </source>
</evidence>
<dbReference type="AlphaFoldDB" id="A0A8W8M7Y0"/>
<name>A0A8W8M7Y0_MAGGI</name>
<organism evidence="2 3">
    <name type="scientific">Magallana gigas</name>
    <name type="common">Pacific oyster</name>
    <name type="synonym">Crassostrea gigas</name>
    <dbReference type="NCBI Taxonomy" id="29159"/>
    <lineage>
        <taxon>Eukaryota</taxon>
        <taxon>Metazoa</taxon>
        <taxon>Spiralia</taxon>
        <taxon>Lophotrochozoa</taxon>
        <taxon>Mollusca</taxon>
        <taxon>Bivalvia</taxon>
        <taxon>Autobranchia</taxon>
        <taxon>Pteriomorphia</taxon>
        <taxon>Ostreida</taxon>
        <taxon>Ostreoidea</taxon>
        <taxon>Ostreidae</taxon>
        <taxon>Magallana</taxon>
    </lineage>
</organism>
<sequence length="197" mass="21861">MFLEVLALVCLLSRPLSARNQATASTPVISYNVKENRAHRVAEKPGSSCGLDPNLFHGSSECLIACLTKSNHLYGFGWNKNSSECRCCKQPVLTGANKVDGEGWETYLAGCLDSFSIVYHEETPRCLYHMNQRIDMPHSEAMSTCENLGGILVKSPSHDYNWMKALVNFIGSGFSFEVVEDDALKPFICEKDPAFEI</sequence>
<protein>
    <recommendedName>
        <fullName evidence="4">C-type lectin domain-containing protein</fullName>
    </recommendedName>
</protein>
<keyword evidence="3" id="KW-1185">Reference proteome</keyword>
<reference evidence="2" key="1">
    <citation type="submission" date="2022-08" db="UniProtKB">
        <authorList>
            <consortium name="EnsemblMetazoa"/>
        </authorList>
    </citation>
    <scope>IDENTIFICATION</scope>
    <source>
        <strain evidence="2">05x7-T-G4-1.051#20</strain>
    </source>
</reference>
<evidence type="ECO:0008006" key="4">
    <source>
        <dbReference type="Google" id="ProtNLM"/>
    </source>
</evidence>
<feature type="signal peptide" evidence="1">
    <location>
        <begin position="1"/>
        <end position="18"/>
    </location>
</feature>
<evidence type="ECO:0000313" key="2">
    <source>
        <dbReference type="EnsemblMetazoa" id="G31793.1:cds"/>
    </source>
</evidence>
<evidence type="ECO:0000313" key="3">
    <source>
        <dbReference type="Proteomes" id="UP000005408"/>
    </source>
</evidence>
<dbReference type="EnsemblMetazoa" id="G31793.1">
    <property type="protein sequence ID" value="G31793.1:cds"/>
    <property type="gene ID" value="G31793"/>
</dbReference>
<feature type="chain" id="PRO_5036478202" description="C-type lectin domain-containing protein" evidence="1">
    <location>
        <begin position="19"/>
        <end position="197"/>
    </location>
</feature>